<feature type="domain" description="HTH tetR-type" evidence="6">
    <location>
        <begin position="15"/>
        <end position="75"/>
    </location>
</feature>
<dbReference type="InterPro" id="IPR001647">
    <property type="entry name" value="HTH_TetR"/>
</dbReference>
<dbReference type="InterPro" id="IPR023772">
    <property type="entry name" value="DNA-bd_HTH_TetR-type_CS"/>
</dbReference>
<dbReference type="Gene3D" id="1.10.357.10">
    <property type="entry name" value="Tetracycline Repressor, domain 2"/>
    <property type="match status" value="1"/>
</dbReference>
<dbReference type="InterPro" id="IPR036271">
    <property type="entry name" value="Tet_transcr_reg_TetR-rel_C_sf"/>
</dbReference>
<keyword evidence="3 5" id="KW-0238">DNA-binding</keyword>
<keyword evidence="8" id="KW-1185">Reference proteome</keyword>
<proteinExistence type="predicted"/>
<sequence length="207" mass="23586">MEATQEISARALNKQRNRQKLLDAGAQAIHKYGFKATTIDRIQEISGLSRGMVNQYFDNMEGLLWAVAEQLMQDYLRNWQSAIEHPELSTADKIRAMFKADLSETVLNPQCVAIWFSFRAEVPKTYNFRALIDKGDQGTHRKFKSLCAELSKEGGYPEGESDLAALTFTALLEGFWTDFHLHSDTFNPDRAMLALLRSAKSFFPNHF</sequence>
<dbReference type="InterPro" id="IPR009057">
    <property type="entry name" value="Homeodomain-like_sf"/>
</dbReference>
<dbReference type="PROSITE" id="PS50977">
    <property type="entry name" value="HTH_TETR_2"/>
    <property type="match status" value="1"/>
</dbReference>
<dbReference type="SUPFAM" id="SSF48498">
    <property type="entry name" value="Tetracyclin repressor-like, C-terminal domain"/>
    <property type="match status" value="1"/>
</dbReference>
<dbReference type="RefSeq" id="WP_176866479.1">
    <property type="nucleotide sequence ID" value="NZ_JABXWT010000011.1"/>
</dbReference>
<evidence type="ECO:0000313" key="8">
    <source>
        <dbReference type="Proteomes" id="UP000630805"/>
    </source>
</evidence>
<dbReference type="InterPro" id="IPR039538">
    <property type="entry name" value="BetI_C"/>
</dbReference>
<dbReference type="Pfam" id="PF00440">
    <property type="entry name" value="TetR_N"/>
    <property type="match status" value="1"/>
</dbReference>
<keyword evidence="1" id="KW-0678">Repressor</keyword>
<feature type="DNA-binding region" description="H-T-H motif" evidence="5">
    <location>
        <begin position="38"/>
        <end position="57"/>
    </location>
</feature>
<dbReference type="Pfam" id="PF13977">
    <property type="entry name" value="TetR_C_6"/>
    <property type="match status" value="1"/>
</dbReference>
<reference evidence="7 8" key="1">
    <citation type="submission" date="2020-06" db="EMBL/GenBank/DDBJ databases">
        <authorList>
            <person name="Cao W.R."/>
        </authorList>
    </citation>
    <scope>NUCLEOTIDE SEQUENCE [LARGE SCALE GENOMIC DNA]</scope>
    <source>
        <strain evidence="7 8">B1Z28</strain>
    </source>
</reference>
<keyword evidence="2" id="KW-0805">Transcription regulation</keyword>
<evidence type="ECO:0000313" key="7">
    <source>
        <dbReference type="EMBL" id="NVO57408.1"/>
    </source>
</evidence>
<keyword evidence="4" id="KW-0804">Transcription</keyword>
<dbReference type="PANTHER" id="PTHR30055">
    <property type="entry name" value="HTH-TYPE TRANSCRIPTIONAL REGULATOR RUTR"/>
    <property type="match status" value="1"/>
</dbReference>
<dbReference type="InterPro" id="IPR050109">
    <property type="entry name" value="HTH-type_TetR-like_transc_reg"/>
</dbReference>
<dbReference type="EMBL" id="JABXWT010000011">
    <property type="protein sequence ID" value="NVO57408.1"/>
    <property type="molecule type" value="Genomic_DNA"/>
</dbReference>
<evidence type="ECO:0000256" key="2">
    <source>
        <dbReference type="ARBA" id="ARBA00023015"/>
    </source>
</evidence>
<evidence type="ECO:0000256" key="1">
    <source>
        <dbReference type="ARBA" id="ARBA00022491"/>
    </source>
</evidence>
<dbReference type="Proteomes" id="UP000630805">
    <property type="component" value="Unassembled WGS sequence"/>
</dbReference>
<dbReference type="PANTHER" id="PTHR30055:SF234">
    <property type="entry name" value="HTH-TYPE TRANSCRIPTIONAL REGULATOR BETI"/>
    <property type="match status" value="1"/>
</dbReference>
<evidence type="ECO:0000256" key="5">
    <source>
        <dbReference type="PROSITE-ProRule" id="PRU00335"/>
    </source>
</evidence>
<gene>
    <name evidence="7" type="ORF">HW561_16555</name>
</gene>
<dbReference type="SUPFAM" id="SSF46689">
    <property type="entry name" value="Homeodomain-like"/>
    <property type="match status" value="1"/>
</dbReference>
<protein>
    <submittedName>
        <fullName evidence="7">TetR family transcriptional regulator C-terminal domain-containing protein</fullName>
    </submittedName>
</protein>
<accession>A0ABX2PTP0</accession>
<name>A0ABX2PTP0_9RHOB</name>
<dbReference type="PROSITE" id="PS01081">
    <property type="entry name" value="HTH_TETR_1"/>
    <property type="match status" value="1"/>
</dbReference>
<evidence type="ECO:0000259" key="6">
    <source>
        <dbReference type="PROSITE" id="PS50977"/>
    </source>
</evidence>
<organism evidence="7 8">
    <name type="scientific">Ruegeria haliotis</name>
    <dbReference type="NCBI Taxonomy" id="2747601"/>
    <lineage>
        <taxon>Bacteria</taxon>
        <taxon>Pseudomonadati</taxon>
        <taxon>Pseudomonadota</taxon>
        <taxon>Alphaproteobacteria</taxon>
        <taxon>Rhodobacterales</taxon>
        <taxon>Roseobacteraceae</taxon>
        <taxon>Ruegeria</taxon>
    </lineage>
</organism>
<evidence type="ECO:0000256" key="3">
    <source>
        <dbReference type="ARBA" id="ARBA00023125"/>
    </source>
</evidence>
<comment type="caution">
    <text evidence="7">The sequence shown here is derived from an EMBL/GenBank/DDBJ whole genome shotgun (WGS) entry which is preliminary data.</text>
</comment>
<evidence type="ECO:0000256" key="4">
    <source>
        <dbReference type="ARBA" id="ARBA00023163"/>
    </source>
</evidence>